<protein>
    <submittedName>
        <fullName evidence="3">Uncharacterized protein</fullName>
    </submittedName>
</protein>
<dbReference type="PANTHER" id="PTHR34391:SF2">
    <property type="entry name" value="TRP C-TERMINAL DOMAIN-CONTAINING PROTEIN"/>
    <property type="match status" value="1"/>
</dbReference>
<feature type="transmembrane region" description="Helical" evidence="2">
    <location>
        <begin position="180"/>
        <end position="198"/>
    </location>
</feature>
<feature type="transmembrane region" description="Helical" evidence="2">
    <location>
        <begin position="294"/>
        <end position="322"/>
    </location>
</feature>
<accession>A0A0H2SFG3</accession>
<dbReference type="AlphaFoldDB" id="A0A0H2SFG3"/>
<dbReference type="GO" id="GO:0005794">
    <property type="term" value="C:Golgi apparatus"/>
    <property type="evidence" value="ECO:0007669"/>
    <property type="project" value="TreeGrafter"/>
</dbReference>
<feature type="transmembrane region" description="Helical" evidence="2">
    <location>
        <begin position="328"/>
        <end position="351"/>
    </location>
</feature>
<keyword evidence="2" id="KW-0472">Membrane</keyword>
<dbReference type="PANTHER" id="PTHR34391">
    <property type="entry name" value="UPF0658 GOLGI APPARATUS MEMBRANE PROTEIN C1952.10C-RELATED"/>
    <property type="match status" value="1"/>
</dbReference>
<organism evidence="3 4">
    <name type="scientific">Schizopora paradoxa</name>
    <dbReference type="NCBI Taxonomy" id="27342"/>
    <lineage>
        <taxon>Eukaryota</taxon>
        <taxon>Fungi</taxon>
        <taxon>Dikarya</taxon>
        <taxon>Basidiomycota</taxon>
        <taxon>Agaricomycotina</taxon>
        <taxon>Agaricomycetes</taxon>
        <taxon>Hymenochaetales</taxon>
        <taxon>Schizoporaceae</taxon>
        <taxon>Schizopora</taxon>
    </lineage>
</organism>
<dbReference type="InterPro" id="IPR040410">
    <property type="entry name" value="UPF0658_Golgi"/>
</dbReference>
<feature type="region of interest" description="Disordered" evidence="1">
    <location>
        <begin position="1"/>
        <end position="28"/>
    </location>
</feature>
<sequence>MSGATAMYPTDDTSQHSHYLPSYPPRAGLSFDDTKQTYDEDIIDSYASAEVQFPPQARQSYYPHSPASPYTTTSVDVRRQSQNHLYNLKQHDARTIASDMDSTLYDGGGGSSYPLKAVAEKPESSNILDTLLPDSLACRLYVLTVLLETIVDISIELDLYLRVKSTDGGESFDDLSNKRLPVYLGIFAFAHVFQLGMAIDAVHNRNTLQFLFLTLFNALFLLYAVIQKFEIQNSIPSNAEGLSGIPVNVLTTIIPIVISVAEVAYIALGWKIWREFGWKVYKRLGANRQVKRMFAHYQIFVCVMKFDVFFFIGFSVQLIFLVLDQHNWQFYVTCAALPFSIILLTDGILAARYENRHMMITFMLGLGGAMVYFVYKLFSILANKDTIQQAAMTLAVFAILAILSLLVTFVMAVIVMRNFGGGLKFHMSKNKDTPGFQRRGTVHQNRHSIPLGIKSNRMSID</sequence>
<feature type="transmembrane region" description="Helical" evidence="2">
    <location>
        <begin position="390"/>
        <end position="415"/>
    </location>
</feature>
<feature type="transmembrane region" description="Helical" evidence="2">
    <location>
        <begin position="210"/>
        <end position="229"/>
    </location>
</feature>
<evidence type="ECO:0000256" key="2">
    <source>
        <dbReference type="SAM" id="Phobius"/>
    </source>
</evidence>
<dbReference type="Proteomes" id="UP000053477">
    <property type="component" value="Unassembled WGS sequence"/>
</dbReference>
<dbReference type="EMBL" id="KQ085882">
    <property type="protein sequence ID" value="KLO20533.1"/>
    <property type="molecule type" value="Genomic_DNA"/>
</dbReference>
<dbReference type="InParanoid" id="A0A0H2SFG3"/>
<evidence type="ECO:0000256" key="1">
    <source>
        <dbReference type="SAM" id="MobiDB-lite"/>
    </source>
</evidence>
<gene>
    <name evidence="3" type="ORF">SCHPADRAFT_897811</name>
</gene>
<name>A0A0H2SFG3_9AGAM</name>
<dbReference type="OrthoDB" id="2448307at2759"/>
<feature type="transmembrane region" description="Helical" evidence="2">
    <location>
        <begin position="358"/>
        <end position="378"/>
    </location>
</feature>
<feature type="transmembrane region" description="Helical" evidence="2">
    <location>
        <begin position="249"/>
        <end position="273"/>
    </location>
</feature>
<evidence type="ECO:0000313" key="4">
    <source>
        <dbReference type="Proteomes" id="UP000053477"/>
    </source>
</evidence>
<keyword evidence="2" id="KW-0812">Transmembrane</keyword>
<evidence type="ECO:0000313" key="3">
    <source>
        <dbReference type="EMBL" id="KLO20533.1"/>
    </source>
</evidence>
<proteinExistence type="predicted"/>
<keyword evidence="2" id="KW-1133">Transmembrane helix</keyword>
<keyword evidence="4" id="KW-1185">Reference proteome</keyword>
<reference evidence="3 4" key="1">
    <citation type="submission" date="2015-04" db="EMBL/GenBank/DDBJ databases">
        <title>Complete genome sequence of Schizopora paradoxa KUC8140, a cosmopolitan wood degrader in East Asia.</title>
        <authorList>
            <consortium name="DOE Joint Genome Institute"/>
            <person name="Min B."/>
            <person name="Park H."/>
            <person name="Jang Y."/>
            <person name="Kim J.-J."/>
            <person name="Kim K.H."/>
            <person name="Pangilinan J."/>
            <person name="Lipzen A."/>
            <person name="Riley R."/>
            <person name="Grigoriev I.V."/>
            <person name="Spatafora J.W."/>
            <person name="Choi I.-G."/>
        </authorList>
    </citation>
    <scope>NUCLEOTIDE SEQUENCE [LARGE SCALE GENOMIC DNA]</scope>
    <source>
        <strain evidence="3 4">KUC8140</strain>
    </source>
</reference>